<evidence type="ECO:0000256" key="10">
    <source>
        <dbReference type="ARBA" id="ARBA00022967"/>
    </source>
</evidence>
<keyword evidence="17" id="KW-1185">Reference proteome</keyword>
<evidence type="ECO:0000256" key="14">
    <source>
        <dbReference type="SAM" id="Phobius"/>
    </source>
</evidence>
<dbReference type="Pfam" id="PF00122">
    <property type="entry name" value="E1-E2_ATPase"/>
    <property type="match status" value="1"/>
</dbReference>
<dbReference type="InterPro" id="IPR004014">
    <property type="entry name" value="ATPase_P-typ_cation-transptr_N"/>
</dbReference>
<dbReference type="PANTHER" id="PTHR43294:SF21">
    <property type="entry name" value="CATION TRANSPORTING ATPASE"/>
    <property type="match status" value="1"/>
</dbReference>
<dbReference type="RefSeq" id="WP_148133024.1">
    <property type="nucleotide sequence ID" value="NZ_CP017634.1"/>
</dbReference>
<feature type="transmembrane region" description="Helical" evidence="14">
    <location>
        <begin position="59"/>
        <end position="77"/>
    </location>
</feature>
<evidence type="ECO:0000256" key="7">
    <source>
        <dbReference type="ARBA" id="ARBA00022723"/>
    </source>
</evidence>
<dbReference type="InterPro" id="IPR059000">
    <property type="entry name" value="ATPase_P-type_domA"/>
</dbReference>
<evidence type="ECO:0000256" key="4">
    <source>
        <dbReference type="ARBA" id="ARBA00022475"/>
    </source>
</evidence>
<dbReference type="EC" id="7.2.2.10" evidence="3"/>
<dbReference type="KEGG" id="fwa:DCMF_02750"/>
<feature type="transmembrane region" description="Helical" evidence="14">
    <location>
        <begin position="83"/>
        <end position="99"/>
    </location>
</feature>
<dbReference type="InterPro" id="IPR001757">
    <property type="entry name" value="P_typ_ATPase"/>
</dbReference>
<dbReference type="GO" id="GO:0140352">
    <property type="term" value="P:export from cell"/>
    <property type="evidence" value="ECO:0007669"/>
    <property type="project" value="UniProtKB-ARBA"/>
</dbReference>
<keyword evidence="12 14" id="KW-0472">Membrane</keyword>
<gene>
    <name evidence="16" type="ORF">DCMF_02750</name>
</gene>
<evidence type="ECO:0000256" key="13">
    <source>
        <dbReference type="ARBA" id="ARBA00048694"/>
    </source>
</evidence>
<evidence type="ECO:0000256" key="12">
    <source>
        <dbReference type="ARBA" id="ARBA00023136"/>
    </source>
</evidence>
<evidence type="ECO:0000313" key="17">
    <source>
        <dbReference type="Proteomes" id="UP000323521"/>
    </source>
</evidence>
<dbReference type="Proteomes" id="UP000323521">
    <property type="component" value="Chromosome"/>
</dbReference>
<evidence type="ECO:0000256" key="11">
    <source>
        <dbReference type="ARBA" id="ARBA00022989"/>
    </source>
</evidence>
<dbReference type="InterPro" id="IPR006068">
    <property type="entry name" value="ATPase_P-typ_cation-transptr_C"/>
</dbReference>
<keyword evidence="4" id="KW-1003">Cell membrane</keyword>
<feature type="domain" description="Cation-transporting P-type ATPase N-terminal" evidence="15">
    <location>
        <begin position="5"/>
        <end position="79"/>
    </location>
</feature>
<dbReference type="GO" id="GO:0046872">
    <property type="term" value="F:metal ion binding"/>
    <property type="evidence" value="ECO:0007669"/>
    <property type="project" value="UniProtKB-KW"/>
</dbReference>
<reference evidence="16 17" key="1">
    <citation type="submission" date="2016-10" db="EMBL/GenBank/DDBJ databases">
        <title>Complete Genome Sequence of Peptococcaceae strain DCMF.</title>
        <authorList>
            <person name="Edwards R.J."/>
            <person name="Holland S.I."/>
            <person name="Deshpande N.P."/>
            <person name="Wong Y.K."/>
            <person name="Ertan H."/>
            <person name="Manefield M."/>
            <person name="Russell T.L."/>
            <person name="Lee M.J."/>
        </authorList>
    </citation>
    <scope>NUCLEOTIDE SEQUENCE [LARGE SCALE GENOMIC DNA]</scope>
    <source>
        <strain evidence="16 17">DCMF</strain>
    </source>
</reference>
<evidence type="ECO:0000256" key="1">
    <source>
        <dbReference type="ARBA" id="ARBA00004651"/>
    </source>
</evidence>
<keyword evidence="11 14" id="KW-1133">Transmembrane helix</keyword>
<accession>A0A3G1KN25</accession>
<dbReference type="Pfam" id="PF00690">
    <property type="entry name" value="Cation_ATPase_N"/>
    <property type="match status" value="1"/>
</dbReference>
<dbReference type="InterPro" id="IPR018303">
    <property type="entry name" value="ATPase_P-typ_P_site"/>
</dbReference>
<dbReference type="FunFam" id="2.70.150.10:FF:000016">
    <property type="entry name" value="Calcium-transporting P-type ATPase putative"/>
    <property type="match status" value="1"/>
</dbReference>
<name>A0A3G1KN25_FORW1</name>
<dbReference type="SUPFAM" id="SSF81660">
    <property type="entry name" value="Metal cation-transporting ATPase, ATP-binding domain N"/>
    <property type="match status" value="1"/>
</dbReference>
<keyword evidence="5" id="KW-0109">Calcium transport</keyword>
<dbReference type="GO" id="GO:0005886">
    <property type="term" value="C:plasma membrane"/>
    <property type="evidence" value="ECO:0007669"/>
    <property type="project" value="UniProtKB-SubCell"/>
</dbReference>
<evidence type="ECO:0000313" key="16">
    <source>
        <dbReference type="EMBL" id="ATW23859.1"/>
    </source>
</evidence>
<keyword evidence="7" id="KW-0479">Metal-binding</keyword>
<evidence type="ECO:0000256" key="5">
    <source>
        <dbReference type="ARBA" id="ARBA00022568"/>
    </source>
</evidence>
<dbReference type="SFLD" id="SFLDF00027">
    <property type="entry name" value="p-type_atpase"/>
    <property type="match status" value="1"/>
</dbReference>
<comment type="similarity">
    <text evidence="2">Belongs to the cation transport ATPase (P-type) (TC 3.A.3) family. Type IIA subfamily.</text>
</comment>
<dbReference type="Gene3D" id="3.40.50.1000">
    <property type="entry name" value="HAD superfamily/HAD-like"/>
    <property type="match status" value="1"/>
</dbReference>
<dbReference type="InterPro" id="IPR044492">
    <property type="entry name" value="P_typ_ATPase_HD_dom"/>
</dbReference>
<dbReference type="PRINTS" id="PR00120">
    <property type="entry name" value="HATPASE"/>
</dbReference>
<dbReference type="NCBIfam" id="TIGR01494">
    <property type="entry name" value="ATPase_P-type"/>
    <property type="match status" value="2"/>
</dbReference>
<keyword evidence="5" id="KW-0813">Transport</keyword>
<dbReference type="GO" id="GO:0016887">
    <property type="term" value="F:ATP hydrolysis activity"/>
    <property type="evidence" value="ECO:0007669"/>
    <property type="project" value="InterPro"/>
</dbReference>
<dbReference type="PANTHER" id="PTHR43294">
    <property type="entry name" value="SODIUM/POTASSIUM-TRANSPORTING ATPASE SUBUNIT ALPHA"/>
    <property type="match status" value="1"/>
</dbReference>
<dbReference type="GO" id="GO:0005524">
    <property type="term" value="F:ATP binding"/>
    <property type="evidence" value="ECO:0007669"/>
    <property type="project" value="UniProtKB-KW"/>
</dbReference>
<keyword evidence="8" id="KW-0547">Nucleotide-binding</keyword>
<evidence type="ECO:0000256" key="8">
    <source>
        <dbReference type="ARBA" id="ARBA00022741"/>
    </source>
</evidence>
<dbReference type="InterPro" id="IPR023214">
    <property type="entry name" value="HAD_sf"/>
</dbReference>
<organism evidence="16 17">
    <name type="scientific">Formimonas warabiya</name>
    <dbReference type="NCBI Taxonomy" id="1761012"/>
    <lineage>
        <taxon>Bacteria</taxon>
        <taxon>Bacillati</taxon>
        <taxon>Bacillota</taxon>
        <taxon>Clostridia</taxon>
        <taxon>Eubacteriales</taxon>
        <taxon>Peptococcaceae</taxon>
        <taxon>Candidatus Formimonas</taxon>
    </lineage>
</organism>
<dbReference type="InterPro" id="IPR008250">
    <property type="entry name" value="ATPase_P-typ_transduc_dom_A_sf"/>
</dbReference>
<dbReference type="Pfam" id="PF00689">
    <property type="entry name" value="Cation_ATPase_C"/>
    <property type="match status" value="1"/>
</dbReference>
<dbReference type="AlphaFoldDB" id="A0A3G1KN25"/>
<dbReference type="FunFam" id="3.40.50.1000:FF:000001">
    <property type="entry name" value="Phospholipid-transporting ATPase IC"/>
    <property type="match status" value="1"/>
</dbReference>
<evidence type="ECO:0000256" key="3">
    <source>
        <dbReference type="ARBA" id="ARBA00012790"/>
    </source>
</evidence>
<dbReference type="PROSITE" id="PS00154">
    <property type="entry name" value="ATPASE_E1_E2"/>
    <property type="match status" value="1"/>
</dbReference>
<keyword evidence="6 14" id="KW-0812">Transmembrane</keyword>
<dbReference type="Gene3D" id="1.20.1110.10">
    <property type="entry name" value="Calcium-transporting ATPase, transmembrane domain"/>
    <property type="match status" value="1"/>
</dbReference>
<dbReference type="SMART" id="SM00831">
    <property type="entry name" value="Cation_ATPase_N"/>
    <property type="match status" value="1"/>
</dbReference>
<dbReference type="GO" id="GO:0005388">
    <property type="term" value="F:P-type calcium transporter activity"/>
    <property type="evidence" value="ECO:0007669"/>
    <property type="project" value="UniProtKB-EC"/>
</dbReference>
<evidence type="ECO:0000256" key="9">
    <source>
        <dbReference type="ARBA" id="ARBA00022840"/>
    </source>
</evidence>
<dbReference type="FunFam" id="3.40.50.1000:FF:000028">
    <property type="entry name" value="Calcium-transporting P-type ATPase, putative"/>
    <property type="match status" value="1"/>
</dbReference>
<dbReference type="SUPFAM" id="SSF81665">
    <property type="entry name" value="Calcium ATPase, transmembrane domain M"/>
    <property type="match status" value="1"/>
</dbReference>
<dbReference type="InterPro" id="IPR023299">
    <property type="entry name" value="ATPase_P-typ_cyto_dom_N"/>
</dbReference>
<dbReference type="InterPro" id="IPR050510">
    <property type="entry name" value="Cation_transp_ATPase_P-type"/>
</dbReference>
<feature type="transmembrane region" description="Helical" evidence="14">
    <location>
        <begin position="277"/>
        <end position="302"/>
    </location>
</feature>
<comment type="catalytic activity">
    <reaction evidence="13">
        <text>Ca(2+)(in) + ATP + H2O = Ca(2+)(out) + ADP + phosphate + H(+)</text>
        <dbReference type="Rhea" id="RHEA:18105"/>
        <dbReference type="ChEBI" id="CHEBI:15377"/>
        <dbReference type="ChEBI" id="CHEBI:15378"/>
        <dbReference type="ChEBI" id="CHEBI:29108"/>
        <dbReference type="ChEBI" id="CHEBI:30616"/>
        <dbReference type="ChEBI" id="CHEBI:43474"/>
        <dbReference type="ChEBI" id="CHEBI:456216"/>
        <dbReference type="EC" id="7.2.2.10"/>
    </reaction>
</comment>
<dbReference type="Gene3D" id="3.40.1110.10">
    <property type="entry name" value="Calcium-transporting ATPase, cytoplasmic domain N"/>
    <property type="match status" value="1"/>
</dbReference>
<keyword evidence="5" id="KW-0106">Calcium</keyword>
<feature type="transmembrane region" description="Helical" evidence="14">
    <location>
        <begin position="869"/>
        <end position="891"/>
    </location>
</feature>
<feature type="transmembrane region" description="Helical" evidence="14">
    <location>
        <begin position="772"/>
        <end position="794"/>
    </location>
</feature>
<feature type="transmembrane region" description="Helical" evidence="14">
    <location>
        <begin position="248"/>
        <end position="265"/>
    </location>
</feature>
<keyword evidence="5" id="KW-0406">Ion transport</keyword>
<evidence type="ECO:0000256" key="6">
    <source>
        <dbReference type="ARBA" id="ARBA00022692"/>
    </source>
</evidence>
<comment type="subcellular location">
    <subcellularLocation>
        <location evidence="1">Cell membrane</location>
        <topology evidence="1">Multi-pass membrane protein</topology>
    </subcellularLocation>
</comment>
<dbReference type="SFLD" id="SFLDG00002">
    <property type="entry name" value="C1.7:_P-type_atpase_like"/>
    <property type="match status" value="1"/>
</dbReference>
<dbReference type="Gene3D" id="2.70.150.10">
    <property type="entry name" value="Calcium-transporting ATPase, cytoplasmic transduction domain A"/>
    <property type="match status" value="1"/>
</dbReference>
<dbReference type="SUPFAM" id="SSF81653">
    <property type="entry name" value="Calcium ATPase, transduction domain A"/>
    <property type="match status" value="1"/>
</dbReference>
<sequence length="905" mass="98244">MEERKWYAQRIEEITKGFSSQTDQGLSQEEALNRLNQYGPNTLEEPPSRSLLSMFIGQLKEVLVLILIGAALISGFLGEWEDSIVILIIVVLNAALGVFQENKAEQALKALKQMTKPHAKVLRDGCVTQIDVGQLVPGDIVLLEAGDSIPADLRLFESASLFLNEAALTGESVPVEKDIRILGTDDLSVGDRKNMAFKGTTVTGGRGKGIVVETGMNTQLGKIAQLLQETPPDPTPLQRQLARLGKSLGIAAGVIVCAVFLTGLVRGENMVEMFMTAIALAVAAIPEGLPAVVTIVLALGVTRMSRKNAIIRKLPAVETLGVANYICSDKTGTLTKNEMTVTQLYAMNKYIQVTGTGYTPSGEFQDNQGKLFSVLKDNRFNLLLLGGVLNCDASIKKEDKGYQVIGDPTEGALVVVSAKAGMLKEEIEQKFPRLAEIPFDSGRKMMTTFHNFDGEIKSFTKGAPDILLSRCTHLLTDHGVEELTDKVSNSILEVNFAIAAEGQRVLALAIRQWEQIPDNLAPDETENKLTFVGFFAIQDPPRLEVKGAVRVGRQAGIKTVMITGDHQATALAIAKELGIYHNGDEILTGMQIEQIDDEALKEAVNKVTVYARVSPEHKLRIVRALKTQGHVVAMTGDGVNDAPALKRADIGAAMGITGTEVAKEASDMVLLDDNYATIVSAVEEGRTIYGNIRKAIQYLLSCNTGEIAAIFFSILFGLGSPLTPLQILWLNLVTDGPPALALGLEPPEKGVMSRPPRNSREGVFAGGVGRNIIIQGLVIGGISLLAYWLALYWGKTVQEAHTMAFVTMAMSQLVHSFNLRSMEQSLFTTGIRSNKSLIYAFLISTLLQFSVIFIPALRGVFETALLNPMDWLFVFGLCLVPLFTSEVAKLLDRIKARKKDGEILV</sequence>
<dbReference type="OrthoDB" id="9760364at2"/>
<dbReference type="InterPro" id="IPR023298">
    <property type="entry name" value="ATPase_P-typ_TM_dom_sf"/>
</dbReference>
<keyword evidence="10" id="KW-1278">Translocase</keyword>
<dbReference type="InterPro" id="IPR036412">
    <property type="entry name" value="HAD-like_sf"/>
</dbReference>
<dbReference type="Pfam" id="PF13246">
    <property type="entry name" value="Cation_ATPase"/>
    <property type="match status" value="1"/>
</dbReference>
<dbReference type="SUPFAM" id="SSF56784">
    <property type="entry name" value="HAD-like"/>
    <property type="match status" value="1"/>
</dbReference>
<proteinExistence type="inferred from homology"/>
<evidence type="ECO:0000259" key="15">
    <source>
        <dbReference type="SMART" id="SM00831"/>
    </source>
</evidence>
<feature type="transmembrane region" description="Helical" evidence="14">
    <location>
        <begin position="837"/>
        <end position="857"/>
    </location>
</feature>
<dbReference type="EMBL" id="CP017634">
    <property type="protein sequence ID" value="ATW23859.1"/>
    <property type="molecule type" value="Genomic_DNA"/>
</dbReference>
<dbReference type="CDD" id="cd02089">
    <property type="entry name" value="P-type_ATPase_Ca_prok"/>
    <property type="match status" value="1"/>
</dbReference>
<protein>
    <recommendedName>
        <fullName evidence="3">P-type Ca(2+) transporter</fullName>
        <ecNumber evidence="3">7.2.2.10</ecNumber>
    </recommendedName>
</protein>
<evidence type="ECO:0000256" key="2">
    <source>
        <dbReference type="ARBA" id="ARBA00005675"/>
    </source>
</evidence>
<dbReference type="SFLD" id="SFLDS00003">
    <property type="entry name" value="Haloacid_Dehalogenase"/>
    <property type="match status" value="1"/>
</dbReference>
<dbReference type="PRINTS" id="PR00119">
    <property type="entry name" value="CATATPASE"/>
</dbReference>
<keyword evidence="9" id="KW-0067">ATP-binding</keyword>